<dbReference type="EMBL" id="JBBPEH010000011">
    <property type="protein sequence ID" value="KAK7532272.1"/>
    <property type="molecule type" value="Genomic_DNA"/>
</dbReference>
<proteinExistence type="inferred from homology"/>
<keyword evidence="10 12" id="KW-0472">Membrane</keyword>
<dbReference type="InterPro" id="IPR005599">
    <property type="entry name" value="GPI_mannosylTrfase"/>
</dbReference>
<keyword evidence="15" id="KW-1185">Reference proteome</keyword>
<comment type="similarity">
    <text evidence="3">Belongs to the glycosyltransferase 22 family. PIGB subfamily.</text>
</comment>
<evidence type="ECO:0000256" key="4">
    <source>
        <dbReference type="ARBA" id="ARBA00022502"/>
    </source>
</evidence>
<evidence type="ECO:0000256" key="2">
    <source>
        <dbReference type="ARBA" id="ARBA00004687"/>
    </source>
</evidence>
<sequence length="602" mass="66359">MPRSAATHVDHDRPQPSPAGHGSHVFLLLLALRILNALTTRTFFQPDEYFQALEPAWQMAFGEASGAWITWEWKSQLRSSLHPALFAGVLALSSVLADACSSSPSTKADILVAAPKITQAIFAASTDYLSWRLAEQAYGRGSRAAWASLALTICSPWQWFCSTRSLSNCLETTLTSAALVWWPWRWVAQRGSPTTFGDRPHLGLSLVAAASACVLRPTNLLVWICISLPTLWQASARERHALVQSAVLYGGGVLALSALADRIYYGGWTLPPLRFVYFNIARSLAVFYGTNRGDYYLTEGLPLLLTTALPFALWGMYASLRGDGSKPRDRKLSMLSLTALTMVLALSFISHKEVRFIYPLLPILHVLAASPLSTFFRPPLSLSKRTLLTLLLSFNLLLAIYSSQVHQRGVIDVLHHLRARHQAANPSLPSIPANASSIAFLMPCHSTPWRSHLVYPSITAWALTCEPPLDVPLAERAAYRDEADRFYLEDGPARWLELNMQSLSTVARDGDAAEGQAEAKAKAKANAAAAEVENNLTKRPWPAHLVFFAQLEDELSRVLSGSRYEQCWRGFNSHWHDDWRRQGDVVVWCLDGGGGDGGSGGL</sequence>
<comment type="pathway">
    <text evidence="2">Glycolipid biosynthesis; glycosylphosphatidylinositol-anchor biosynthesis.</text>
</comment>
<feature type="transmembrane region" description="Helical" evidence="12">
    <location>
        <begin position="356"/>
        <end position="375"/>
    </location>
</feature>
<evidence type="ECO:0000256" key="8">
    <source>
        <dbReference type="ARBA" id="ARBA00022824"/>
    </source>
</evidence>
<evidence type="ECO:0000256" key="12">
    <source>
        <dbReference type="RuleBase" id="RU363075"/>
    </source>
</evidence>
<dbReference type="EC" id="2.4.1.-" evidence="12"/>
<evidence type="ECO:0000256" key="9">
    <source>
        <dbReference type="ARBA" id="ARBA00022989"/>
    </source>
</evidence>
<evidence type="ECO:0000313" key="14">
    <source>
        <dbReference type="EMBL" id="KAK7532272.1"/>
    </source>
</evidence>
<dbReference type="Pfam" id="PF03901">
    <property type="entry name" value="Glyco_transf_22"/>
    <property type="match status" value="1"/>
</dbReference>
<accession>A0ABR1LAK5</accession>
<organism evidence="14 15">
    <name type="scientific">Phyllosticta citribraziliensis</name>
    <dbReference type="NCBI Taxonomy" id="989973"/>
    <lineage>
        <taxon>Eukaryota</taxon>
        <taxon>Fungi</taxon>
        <taxon>Dikarya</taxon>
        <taxon>Ascomycota</taxon>
        <taxon>Pezizomycotina</taxon>
        <taxon>Dothideomycetes</taxon>
        <taxon>Dothideomycetes incertae sedis</taxon>
        <taxon>Botryosphaeriales</taxon>
        <taxon>Phyllostictaceae</taxon>
        <taxon>Phyllosticta</taxon>
    </lineage>
</organism>
<feature type="chain" id="PRO_5045247803" description="Mannosyltransferase" evidence="13">
    <location>
        <begin position="38"/>
        <end position="602"/>
    </location>
</feature>
<name>A0ABR1LAK5_9PEZI</name>
<evidence type="ECO:0000256" key="5">
    <source>
        <dbReference type="ARBA" id="ARBA00022676"/>
    </source>
</evidence>
<dbReference type="GeneID" id="92036610"/>
<keyword evidence="9 12" id="KW-1133">Transmembrane helix</keyword>
<comment type="function">
    <text evidence="11">Mannosyltransferase involved in glycosylphosphatidylinositol-anchor biosynthesis. Transfers the third mannose to Man2-GlcN-acyl-PI during GPI precursor assembly.</text>
</comment>
<dbReference type="PANTHER" id="PTHR22760">
    <property type="entry name" value="GLYCOSYLTRANSFERASE"/>
    <property type="match status" value="1"/>
</dbReference>
<dbReference type="Proteomes" id="UP001360953">
    <property type="component" value="Unassembled WGS sequence"/>
</dbReference>
<dbReference type="PANTHER" id="PTHR22760:SF4">
    <property type="entry name" value="GPI MANNOSYLTRANSFERASE 3"/>
    <property type="match status" value="1"/>
</dbReference>
<evidence type="ECO:0000256" key="11">
    <source>
        <dbReference type="ARBA" id="ARBA00024708"/>
    </source>
</evidence>
<evidence type="ECO:0000256" key="6">
    <source>
        <dbReference type="ARBA" id="ARBA00022679"/>
    </source>
</evidence>
<keyword evidence="7 12" id="KW-0812">Transmembrane</keyword>
<protein>
    <recommendedName>
        <fullName evidence="12">Mannosyltransferase</fullName>
        <ecNumber evidence="12">2.4.1.-</ecNumber>
    </recommendedName>
</protein>
<keyword evidence="13" id="KW-0732">Signal</keyword>
<keyword evidence="8 12" id="KW-0256">Endoplasmic reticulum</keyword>
<comment type="subcellular location">
    <subcellularLocation>
        <location evidence="1 12">Endoplasmic reticulum membrane</location>
        <topology evidence="1 12">Multi-pass membrane protein</topology>
    </subcellularLocation>
</comment>
<keyword evidence="4" id="KW-0337">GPI-anchor biosynthesis</keyword>
<feature type="transmembrane region" description="Helical" evidence="12">
    <location>
        <begin position="332"/>
        <end position="350"/>
    </location>
</feature>
<feature type="signal peptide" evidence="13">
    <location>
        <begin position="1"/>
        <end position="37"/>
    </location>
</feature>
<evidence type="ECO:0000256" key="1">
    <source>
        <dbReference type="ARBA" id="ARBA00004477"/>
    </source>
</evidence>
<feature type="transmembrane region" description="Helical" evidence="12">
    <location>
        <begin position="301"/>
        <end position="320"/>
    </location>
</feature>
<dbReference type="RefSeq" id="XP_066651940.1">
    <property type="nucleotide sequence ID" value="XM_066803704.1"/>
</dbReference>
<keyword evidence="5 12" id="KW-0328">Glycosyltransferase</keyword>
<evidence type="ECO:0000256" key="7">
    <source>
        <dbReference type="ARBA" id="ARBA00022692"/>
    </source>
</evidence>
<evidence type="ECO:0000313" key="15">
    <source>
        <dbReference type="Proteomes" id="UP001360953"/>
    </source>
</evidence>
<reference evidence="14 15" key="1">
    <citation type="submission" date="2024-04" db="EMBL/GenBank/DDBJ databases">
        <title>Phyllosticta paracitricarpa is synonymous to the EU quarantine fungus P. citricarpa based on phylogenomic analyses.</title>
        <authorList>
            <consortium name="Lawrence Berkeley National Laboratory"/>
            <person name="Van ingen-buijs V.A."/>
            <person name="Van westerhoven A.C."/>
            <person name="Haridas S."/>
            <person name="Skiadas P."/>
            <person name="Martin F."/>
            <person name="Groenewald J.Z."/>
            <person name="Crous P.W."/>
            <person name="Seidl M.F."/>
        </authorList>
    </citation>
    <scope>NUCLEOTIDE SEQUENCE [LARGE SCALE GENOMIC DNA]</scope>
    <source>
        <strain evidence="14 15">CPC 17464</strain>
    </source>
</reference>
<comment type="caution">
    <text evidence="14">The sequence shown here is derived from an EMBL/GenBank/DDBJ whole genome shotgun (WGS) entry which is preliminary data.</text>
</comment>
<evidence type="ECO:0000256" key="13">
    <source>
        <dbReference type="SAM" id="SignalP"/>
    </source>
</evidence>
<keyword evidence="6" id="KW-0808">Transferase</keyword>
<evidence type="ECO:0000256" key="10">
    <source>
        <dbReference type="ARBA" id="ARBA00023136"/>
    </source>
</evidence>
<evidence type="ECO:0000256" key="3">
    <source>
        <dbReference type="ARBA" id="ARBA00006065"/>
    </source>
</evidence>
<comment type="caution">
    <text evidence="12">Lacks conserved residue(s) required for the propagation of feature annotation.</text>
</comment>
<gene>
    <name evidence="14" type="ORF">J3D65DRAFT_680071</name>
</gene>